<dbReference type="PANTHER" id="PTHR46060:SF1">
    <property type="entry name" value="MARINER MOS1 TRANSPOSASE-LIKE PROTEIN"/>
    <property type="match status" value="1"/>
</dbReference>
<protein>
    <recommendedName>
        <fullName evidence="3">Mos1 transposase HTH domain-containing protein</fullName>
    </recommendedName>
</protein>
<gene>
    <name evidence="1" type="ORF">TKK_012861</name>
</gene>
<accession>A0ABD2WIL5</accession>
<dbReference type="Pfam" id="PF01359">
    <property type="entry name" value="Transposase_1"/>
    <property type="match status" value="1"/>
</dbReference>
<evidence type="ECO:0008006" key="3">
    <source>
        <dbReference type="Google" id="ProtNLM"/>
    </source>
</evidence>
<evidence type="ECO:0000313" key="2">
    <source>
        <dbReference type="Proteomes" id="UP001627154"/>
    </source>
</evidence>
<sequence length="364" mass="42701">MDRKDQRVCIKFCVKNEKSESEIYEMLQKAYGKASLSRYIVYEWVRCFKKDRDLMKEDLWSGKHSASCSDANVDKLRRKIQEDRRLTARELAEEIGIPHDTCQAILTVNLGLKRLASKLVPRFLSDDEKIRRWEICSELKRRAETDPLFTDSIITGDEMWIYGCDPESKTSQHNQYAWRTPTAESLSRKLRQIRATVRTLLIVFFDSQGIVHQEFVPQSQSVNQAYYRDVLTRLREKVRVRRAASFRQRTWYLHCDTALSRNSLAIQEFLAEKKIACLPHPYYSPDLTPCDFFLFPRVKLFLKGKTFDDVGCMKRSTLAYMQSLQTQDYQACFQKLQERWAKCMESKGEYVEAADPKNELASTL</sequence>
<dbReference type="InterPro" id="IPR036397">
    <property type="entry name" value="RNaseH_sf"/>
</dbReference>
<evidence type="ECO:0000313" key="1">
    <source>
        <dbReference type="EMBL" id="KAL3392544.1"/>
    </source>
</evidence>
<dbReference type="AlphaFoldDB" id="A0ABD2WIL5"/>
<dbReference type="Proteomes" id="UP001627154">
    <property type="component" value="Unassembled WGS sequence"/>
</dbReference>
<dbReference type="PANTHER" id="PTHR46060">
    <property type="entry name" value="MARINER MOS1 TRANSPOSASE-LIKE PROTEIN"/>
    <property type="match status" value="1"/>
</dbReference>
<dbReference type="Gene3D" id="3.30.420.10">
    <property type="entry name" value="Ribonuclease H-like superfamily/Ribonuclease H"/>
    <property type="match status" value="1"/>
</dbReference>
<dbReference type="EMBL" id="JBJJXI010000103">
    <property type="protein sequence ID" value="KAL3392544.1"/>
    <property type="molecule type" value="Genomic_DNA"/>
</dbReference>
<comment type="caution">
    <text evidence="1">The sequence shown here is derived from an EMBL/GenBank/DDBJ whole genome shotgun (WGS) entry which is preliminary data.</text>
</comment>
<dbReference type="Gene3D" id="1.10.10.1450">
    <property type="match status" value="1"/>
</dbReference>
<dbReference type="InterPro" id="IPR001888">
    <property type="entry name" value="Transposase_1"/>
</dbReference>
<dbReference type="InterPro" id="IPR052709">
    <property type="entry name" value="Transposase-MT_Hybrid"/>
</dbReference>
<name>A0ABD2WIL5_9HYME</name>
<organism evidence="1 2">
    <name type="scientific">Trichogramma kaykai</name>
    <dbReference type="NCBI Taxonomy" id="54128"/>
    <lineage>
        <taxon>Eukaryota</taxon>
        <taxon>Metazoa</taxon>
        <taxon>Ecdysozoa</taxon>
        <taxon>Arthropoda</taxon>
        <taxon>Hexapoda</taxon>
        <taxon>Insecta</taxon>
        <taxon>Pterygota</taxon>
        <taxon>Neoptera</taxon>
        <taxon>Endopterygota</taxon>
        <taxon>Hymenoptera</taxon>
        <taxon>Apocrita</taxon>
        <taxon>Proctotrupomorpha</taxon>
        <taxon>Chalcidoidea</taxon>
        <taxon>Trichogrammatidae</taxon>
        <taxon>Trichogramma</taxon>
    </lineage>
</organism>
<keyword evidence="2" id="KW-1185">Reference proteome</keyword>
<reference evidence="1 2" key="1">
    <citation type="journal article" date="2024" name="bioRxiv">
        <title>A reference genome for Trichogramma kaykai: A tiny desert-dwelling parasitoid wasp with competing sex-ratio distorters.</title>
        <authorList>
            <person name="Culotta J."/>
            <person name="Lindsey A.R."/>
        </authorList>
    </citation>
    <scope>NUCLEOTIDE SEQUENCE [LARGE SCALE GENOMIC DNA]</scope>
    <source>
        <strain evidence="1 2">KSX58</strain>
    </source>
</reference>
<proteinExistence type="predicted"/>